<feature type="transmembrane region" description="Helical" evidence="4">
    <location>
        <begin position="12"/>
        <end position="33"/>
    </location>
</feature>
<feature type="transmembrane region" description="Helical" evidence="4">
    <location>
        <begin position="85"/>
        <end position="104"/>
    </location>
</feature>
<name>A0A7W4VLS2_9HYPH</name>
<dbReference type="InterPro" id="IPR020846">
    <property type="entry name" value="MFS_dom"/>
</dbReference>
<feature type="transmembrane region" description="Helical" evidence="4">
    <location>
        <begin position="145"/>
        <end position="166"/>
    </location>
</feature>
<dbReference type="SUPFAM" id="SSF103473">
    <property type="entry name" value="MFS general substrate transporter"/>
    <property type="match status" value="1"/>
</dbReference>
<dbReference type="EMBL" id="JACHWB010000003">
    <property type="protein sequence ID" value="MBB3019524.1"/>
    <property type="molecule type" value="Genomic_DNA"/>
</dbReference>
<dbReference type="Gene3D" id="1.20.1250.20">
    <property type="entry name" value="MFS general substrate transporter like domains"/>
    <property type="match status" value="2"/>
</dbReference>
<dbReference type="InterPro" id="IPR036259">
    <property type="entry name" value="MFS_trans_sf"/>
</dbReference>
<dbReference type="PROSITE" id="PS50850">
    <property type="entry name" value="MFS"/>
    <property type="match status" value="1"/>
</dbReference>
<feature type="transmembrane region" description="Helical" evidence="4">
    <location>
        <begin position="239"/>
        <end position="263"/>
    </location>
</feature>
<evidence type="ECO:0000256" key="3">
    <source>
        <dbReference type="ARBA" id="ARBA00023136"/>
    </source>
</evidence>
<feature type="transmembrane region" description="Helical" evidence="4">
    <location>
        <begin position="318"/>
        <end position="344"/>
    </location>
</feature>
<dbReference type="GO" id="GO:0022857">
    <property type="term" value="F:transmembrane transporter activity"/>
    <property type="evidence" value="ECO:0007669"/>
    <property type="project" value="InterPro"/>
</dbReference>
<organism evidence="6 7">
    <name type="scientific">Microvirga lupini</name>
    <dbReference type="NCBI Taxonomy" id="420324"/>
    <lineage>
        <taxon>Bacteria</taxon>
        <taxon>Pseudomonadati</taxon>
        <taxon>Pseudomonadota</taxon>
        <taxon>Alphaproteobacteria</taxon>
        <taxon>Hyphomicrobiales</taxon>
        <taxon>Methylobacteriaceae</taxon>
        <taxon>Microvirga</taxon>
    </lineage>
</organism>
<feature type="transmembrane region" description="Helical" evidence="4">
    <location>
        <begin position="172"/>
        <end position="194"/>
    </location>
</feature>
<gene>
    <name evidence="6" type="ORF">FHR70_002589</name>
</gene>
<evidence type="ECO:0000256" key="1">
    <source>
        <dbReference type="ARBA" id="ARBA00022692"/>
    </source>
</evidence>
<dbReference type="Proteomes" id="UP000532010">
    <property type="component" value="Unassembled WGS sequence"/>
</dbReference>
<evidence type="ECO:0000313" key="7">
    <source>
        <dbReference type="Proteomes" id="UP000532010"/>
    </source>
</evidence>
<dbReference type="AlphaFoldDB" id="A0A7W4VLS2"/>
<dbReference type="PANTHER" id="PTHR11360:SF290">
    <property type="entry name" value="MONOCARBOXYLATE MFS PERMEASE"/>
    <property type="match status" value="1"/>
</dbReference>
<feature type="domain" description="Major facilitator superfamily (MFS) profile" evidence="5">
    <location>
        <begin position="16"/>
        <end position="420"/>
    </location>
</feature>
<keyword evidence="3 4" id="KW-0472">Membrane</keyword>
<comment type="caution">
    <text evidence="6">The sequence shown here is derived from an EMBL/GenBank/DDBJ whole genome shotgun (WGS) entry which is preliminary data.</text>
</comment>
<accession>A0A7W4VLS2</accession>
<keyword evidence="1 4" id="KW-0812">Transmembrane</keyword>
<keyword evidence="2 4" id="KW-1133">Transmembrane helix</keyword>
<sequence length="434" mass="45960">MINPHGDPRARRYHPAMLVIGVTFFALLFSAGLRSAPGVMMLPLEMSLGWDRATISFSAALGIFLYGLVGPFAAALMLSVGIKRTMLAGLALMAASTFASQWMTMPWHYVLSWGVLSGIGSGAVASVLGAAVVNRWFATRQGLAMGLLSASTATGALVFLPFLAWLTEGGAWKPVALAVSLGCAALIPVVAILVPEHPEHRGVRRFGEAADTPPPPPLKQAATPWLAIEALIRAAHQPVFWLLAGTFFVCGLTTNGLVGTHMIAFCGDHGIEQVAAAGLLSLMGFFDLIGTTASGWLTDRYNPRRLLAVYYGLRGLSLLALPFIDFGPVSLTIFAVFYGLDWIATVPPTVKLANQSFGERDGPIVFGWVLVAHQMGAAVAAYGAGVIREEVGTYTPAFVLAGVFAVIASLVFLFGLGRREPSRNTESTMVEAVA</sequence>
<feature type="transmembrane region" description="Helical" evidence="4">
    <location>
        <begin position="397"/>
        <end position="417"/>
    </location>
</feature>
<dbReference type="CDD" id="cd17355">
    <property type="entry name" value="MFS_YcxA_like"/>
    <property type="match status" value="1"/>
</dbReference>
<dbReference type="RefSeq" id="WP_183450702.1">
    <property type="nucleotide sequence ID" value="NZ_JACHWB010000003.1"/>
</dbReference>
<dbReference type="InterPro" id="IPR011701">
    <property type="entry name" value="MFS"/>
</dbReference>
<proteinExistence type="predicted"/>
<evidence type="ECO:0000256" key="2">
    <source>
        <dbReference type="ARBA" id="ARBA00022989"/>
    </source>
</evidence>
<reference evidence="6 7" key="1">
    <citation type="submission" date="2020-08" db="EMBL/GenBank/DDBJ databases">
        <title>The Agave Microbiome: Exploring the role of microbial communities in plant adaptations to desert environments.</title>
        <authorList>
            <person name="Partida-Martinez L.P."/>
        </authorList>
    </citation>
    <scope>NUCLEOTIDE SEQUENCE [LARGE SCALE GENOMIC DNA]</scope>
    <source>
        <strain evidence="6 7">AT3.9</strain>
    </source>
</reference>
<evidence type="ECO:0000313" key="6">
    <source>
        <dbReference type="EMBL" id="MBB3019524.1"/>
    </source>
</evidence>
<feature type="transmembrane region" description="Helical" evidence="4">
    <location>
        <begin position="110"/>
        <end position="133"/>
    </location>
</feature>
<keyword evidence="7" id="KW-1185">Reference proteome</keyword>
<evidence type="ECO:0000256" key="4">
    <source>
        <dbReference type="SAM" id="Phobius"/>
    </source>
</evidence>
<feature type="transmembrane region" description="Helical" evidence="4">
    <location>
        <begin position="275"/>
        <end position="297"/>
    </location>
</feature>
<dbReference type="PANTHER" id="PTHR11360">
    <property type="entry name" value="MONOCARBOXYLATE TRANSPORTER"/>
    <property type="match status" value="1"/>
</dbReference>
<feature type="transmembrane region" description="Helical" evidence="4">
    <location>
        <begin position="53"/>
        <end position="78"/>
    </location>
</feature>
<evidence type="ECO:0000259" key="5">
    <source>
        <dbReference type="PROSITE" id="PS50850"/>
    </source>
</evidence>
<dbReference type="Pfam" id="PF07690">
    <property type="entry name" value="MFS_1"/>
    <property type="match status" value="1"/>
</dbReference>
<protein>
    <submittedName>
        <fullName evidence="6">Putative MFS family arabinose efflux permease</fullName>
    </submittedName>
</protein>
<feature type="transmembrane region" description="Helical" evidence="4">
    <location>
        <begin position="364"/>
        <end position="385"/>
    </location>
</feature>
<dbReference type="InterPro" id="IPR050327">
    <property type="entry name" value="Proton-linked_MCT"/>
</dbReference>